<dbReference type="EMBL" id="JBHUKU010000001">
    <property type="protein sequence ID" value="MFD2457108.1"/>
    <property type="molecule type" value="Genomic_DNA"/>
</dbReference>
<evidence type="ECO:0000313" key="5">
    <source>
        <dbReference type="EMBL" id="MFD2457108.1"/>
    </source>
</evidence>
<comment type="caution">
    <text evidence="5">The sequence shown here is derived from an EMBL/GenBank/DDBJ whole genome shotgun (WGS) entry which is preliminary data.</text>
</comment>
<keyword evidence="3" id="KW-0804">Transcription</keyword>
<feature type="domain" description="HTH luxR-type" evidence="4">
    <location>
        <begin position="135"/>
        <end position="200"/>
    </location>
</feature>
<keyword evidence="1" id="KW-0805">Transcription regulation</keyword>
<evidence type="ECO:0000259" key="4">
    <source>
        <dbReference type="PROSITE" id="PS50043"/>
    </source>
</evidence>
<accession>A0ABW5G6M7</accession>
<evidence type="ECO:0000256" key="1">
    <source>
        <dbReference type="ARBA" id="ARBA00023015"/>
    </source>
</evidence>
<organism evidence="5 6">
    <name type="scientific">Amycolatopsis samaneae</name>
    <dbReference type="NCBI Taxonomy" id="664691"/>
    <lineage>
        <taxon>Bacteria</taxon>
        <taxon>Bacillati</taxon>
        <taxon>Actinomycetota</taxon>
        <taxon>Actinomycetes</taxon>
        <taxon>Pseudonocardiales</taxon>
        <taxon>Pseudonocardiaceae</taxon>
        <taxon>Amycolatopsis</taxon>
    </lineage>
</organism>
<protein>
    <submittedName>
        <fullName evidence="5">DNA-binding response regulator</fullName>
    </submittedName>
</protein>
<dbReference type="PANTHER" id="PTHR44688:SF16">
    <property type="entry name" value="DNA-BINDING TRANSCRIPTIONAL ACTIVATOR DEVR_DOSR"/>
    <property type="match status" value="1"/>
</dbReference>
<dbReference type="RefSeq" id="WP_345402159.1">
    <property type="nucleotide sequence ID" value="NZ_BAABHG010000013.1"/>
</dbReference>
<dbReference type="GO" id="GO:0003677">
    <property type="term" value="F:DNA binding"/>
    <property type="evidence" value="ECO:0007669"/>
    <property type="project" value="UniProtKB-KW"/>
</dbReference>
<dbReference type="PANTHER" id="PTHR44688">
    <property type="entry name" value="DNA-BINDING TRANSCRIPTIONAL ACTIVATOR DEVR_DOSR"/>
    <property type="match status" value="1"/>
</dbReference>
<sequence>MSAAERAIGLVFLGGNDLFHDGMEALLSAEPGLRLLGGREELEHASEGTVVLVDVGAVGTVETFQLISRSPTWRIVLIGDELMTGQARELLTRGASAYIRRSDPFGHLVTTIKAVSADFNDVFISVSRDTLPTLDLLGGVRLSERETAVLRLVFRALKNDEIARLLYISPGTVKRHLANIYAKLGAVSRIDALNKAVAAGLLSVPHGEPGPAMR</sequence>
<name>A0ABW5G6M7_9PSEU</name>
<dbReference type="InterPro" id="IPR016032">
    <property type="entry name" value="Sig_transdc_resp-reg_C-effctor"/>
</dbReference>
<reference evidence="6" key="1">
    <citation type="journal article" date="2019" name="Int. J. Syst. Evol. Microbiol.">
        <title>The Global Catalogue of Microorganisms (GCM) 10K type strain sequencing project: providing services to taxonomists for standard genome sequencing and annotation.</title>
        <authorList>
            <consortium name="The Broad Institute Genomics Platform"/>
            <consortium name="The Broad Institute Genome Sequencing Center for Infectious Disease"/>
            <person name="Wu L."/>
            <person name="Ma J."/>
        </authorList>
    </citation>
    <scope>NUCLEOTIDE SEQUENCE [LARGE SCALE GENOMIC DNA]</scope>
    <source>
        <strain evidence="6">CGMCC 4.7643</strain>
    </source>
</reference>
<dbReference type="Gene3D" id="3.40.50.2300">
    <property type="match status" value="1"/>
</dbReference>
<keyword evidence="6" id="KW-1185">Reference proteome</keyword>
<gene>
    <name evidence="5" type="ORF">ACFSYJ_00790</name>
</gene>
<dbReference type="PROSITE" id="PS50043">
    <property type="entry name" value="HTH_LUXR_2"/>
    <property type="match status" value="1"/>
</dbReference>
<proteinExistence type="predicted"/>
<evidence type="ECO:0000256" key="2">
    <source>
        <dbReference type="ARBA" id="ARBA00023125"/>
    </source>
</evidence>
<dbReference type="Proteomes" id="UP001597419">
    <property type="component" value="Unassembled WGS sequence"/>
</dbReference>
<dbReference type="SUPFAM" id="SSF46894">
    <property type="entry name" value="C-terminal effector domain of the bipartite response regulators"/>
    <property type="match status" value="1"/>
</dbReference>
<dbReference type="InterPro" id="IPR000792">
    <property type="entry name" value="Tscrpt_reg_LuxR_C"/>
</dbReference>
<keyword evidence="2 5" id="KW-0238">DNA-binding</keyword>
<dbReference type="PRINTS" id="PR00038">
    <property type="entry name" value="HTHLUXR"/>
</dbReference>
<dbReference type="SMART" id="SM00421">
    <property type="entry name" value="HTH_LUXR"/>
    <property type="match status" value="1"/>
</dbReference>
<dbReference type="Pfam" id="PF00196">
    <property type="entry name" value="GerE"/>
    <property type="match status" value="1"/>
</dbReference>
<dbReference type="CDD" id="cd06170">
    <property type="entry name" value="LuxR_C_like"/>
    <property type="match status" value="1"/>
</dbReference>
<evidence type="ECO:0000256" key="3">
    <source>
        <dbReference type="ARBA" id="ARBA00023163"/>
    </source>
</evidence>
<evidence type="ECO:0000313" key="6">
    <source>
        <dbReference type="Proteomes" id="UP001597419"/>
    </source>
</evidence>